<gene>
    <name evidence="5" type="ORF">AMSG_07236</name>
</gene>
<evidence type="ECO:0000256" key="3">
    <source>
        <dbReference type="SAM" id="Phobius"/>
    </source>
</evidence>
<dbReference type="Gene3D" id="2.10.70.10">
    <property type="entry name" value="Complement Module, domain 1"/>
    <property type="match status" value="1"/>
</dbReference>
<evidence type="ECO:0000313" key="6">
    <source>
        <dbReference type="Proteomes" id="UP000054408"/>
    </source>
</evidence>
<feature type="compositionally biased region" description="Polar residues" evidence="2">
    <location>
        <begin position="888"/>
        <end position="905"/>
    </location>
</feature>
<name>A0A0L0DGD1_THETB</name>
<evidence type="ECO:0000256" key="1">
    <source>
        <dbReference type="ARBA" id="ARBA00023157"/>
    </source>
</evidence>
<sequence>MDNPSAWDLRPTAGELGAVTFDFASSLLAATGRIHISNQTTMTVDAIDSGPDMDIIFRIYNVSAATRAAHYNDPPWSTSWSLATETTLSTTAVFVDALRDLLQAGADDPLFDGLHLALAVDQLGSKCGNGNLCDVDVSNNPLLVLRFYDACPPASPPANGYIMVDPLTESTYAVVGDALRIACLPGFTLVGPAIHTCGAGGAYSPLTTTTTWPDPGSFFDATAYAFDLAFVSWASPDALSPDAITLADVGVDVAAVGLGFASPFSNKTGYHPITVTRRLRSSGSVVDATTIDRLLLYVNHECIKVGYVLYAGVCQACPPGAHCPGGERMWPLPGWWSPSELAKPTLCRIPAACPGAIGRPVFNPEGGRNTALCASEYTGAFCALCAPGHFMDNGVCRSCGSDAAATAELTIIIISLAAFIGIIAWGLATLSAKRVVLVVSTLVILQQLAMASRLGLQELSDSDTSPVVGGMVRFAAIINFEIETVRPGCDIPAISFTGIYYGTLVLLLGSLVVFALAACAWRVIGRARKRSRDLVARSHLNLTTAASRELSSEWLTRARLIHAGLILGSLGYLQLAVRSLQAIHCIRSGDGKWRLSADLTLECYTGAHIPLAVIAWMIIVVFCGGFPLLGFVVAFRLSRRARAESIDREALMERVGVVIRGLRGSRLWFRTLQFGVSFAFAAETVLVREAGSRLLAAMLNFCLNIVLVAVLDPFLHLYHTVLANVIGLLSCGQILYFIHRENAHLFTIALAAVLSSLACTVGLAGWRFGRWQAGQGSNAVAPATDFDEAPQLIAELSTTVINLKPVDGESSSGDDVVDVDVDAVSDTLVTRTSGGLDAGESSPCSPCSRTEFRRAVARSARGSVSVAARVVASMIAERAETTTRDRANSLSTADQSDDTANSVLGMSTILGKIPSRHRSATPRRGSSDRAARVGAIQAAVAHCGERSPGRRVVRRRSKAGLASSRSPSSTRRKAAVRKRASISRSSSVVRVRTPRRRSAGPASTIGLAIEAGLDPPTALDPRLFAGPASPITPHSPLSPSVLIISGSSGDVASDSPSVAALNQTSPARAAGMVIVRSASERSHDDQRDWLRRSATQSAL</sequence>
<dbReference type="AlphaFoldDB" id="A0A0L0DGD1"/>
<evidence type="ECO:0000259" key="4">
    <source>
        <dbReference type="SMART" id="SM00032"/>
    </source>
</evidence>
<dbReference type="GeneID" id="25566200"/>
<keyword evidence="6" id="KW-1185">Reference proteome</keyword>
<feature type="compositionally biased region" description="Basic and acidic residues" evidence="2">
    <location>
        <begin position="1078"/>
        <end position="1091"/>
    </location>
</feature>
<organism evidence="5 6">
    <name type="scientific">Thecamonas trahens ATCC 50062</name>
    <dbReference type="NCBI Taxonomy" id="461836"/>
    <lineage>
        <taxon>Eukaryota</taxon>
        <taxon>Apusozoa</taxon>
        <taxon>Apusomonadida</taxon>
        <taxon>Apusomonadidae</taxon>
        <taxon>Thecamonas</taxon>
    </lineage>
</organism>
<feature type="transmembrane region" description="Helical" evidence="3">
    <location>
        <begin position="614"/>
        <end position="635"/>
    </location>
</feature>
<evidence type="ECO:0000313" key="5">
    <source>
        <dbReference type="EMBL" id="KNC51240.1"/>
    </source>
</evidence>
<feature type="region of interest" description="Disordered" evidence="2">
    <location>
        <begin position="881"/>
        <end position="931"/>
    </location>
</feature>
<dbReference type="SMART" id="SM00032">
    <property type="entry name" value="CCP"/>
    <property type="match status" value="1"/>
</dbReference>
<keyword evidence="3" id="KW-1133">Transmembrane helix</keyword>
<feature type="transmembrane region" description="Helical" evidence="3">
    <location>
        <begin position="717"/>
        <end position="738"/>
    </location>
</feature>
<keyword evidence="1" id="KW-1015">Disulfide bond</keyword>
<feature type="domain" description="Sushi" evidence="4">
    <location>
        <begin position="151"/>
        <end position="210"/>
    </location>
</feature>
<dbReference type="EMBL" id="GL349466">
    <property type="protein sequence ID" value="KNC51240.1"/>
    <property type="molecule type" value="Genomic_DNA"/>
</dbReference>
<feature type="transmembrane region" description="Helical" evidence="3">
    <location>
        <begin position="499"/>
        <end position="524"/>
    </location>
</feature>
<protein>
    <recommendedName>
        <fullName evidence="4">Sushi domain-containing protein</fullName>
    </recommendedName>
</protein>
<keyword evidence="3" id="KW-0472">Membrane</keyword>
<feature type="region of interest" description="Disordered" evidence="2">
    <location>
        <begin position="943"/>
        <end position="1002"/>
    </location>
</feature>
<accession>A0A0L0DGD1</accession>
<feature type="region of interest" description="Disordered" evidence="2">
    <location>
        <begin position="1077"/>
        <end position="1099"/>
    </location>
</feature>
<keyword evidence="3" id="KW-0812">Transmembrane</keyword>
<dbReference type="Pfam" id="PF00084">
    <property type="entry name" value="Sushi"/>
    <property type="match status" value="1"/>
</dbReference>
<feature type="transmembrane region" description="Helical" evidence="3">
    <location>
        <begin position="745"/>
        <end position="766"/>
    </location>
</feature>
<proteinExistence type="predicted"/>
<evidence type="ECO:0000256" key="2">
    <source>
        <dbReference type="SAM" id="MobiDB-lite"/>
    </source>
</evidence>
<feature type="compositionally biased region" description="Low complexity" evidence="2">
    <location>
        <begin position="982"/>
        <end position="991"/>
    </location>
</feature>
<feature type="transmembrane region" description="Helical" evidence="3">
    <location>
        <begin position="409"/>
        <end position="428"/>
    </location>
</feature>
<dbReference type="OrthoDB" id="6127264at2759"/>
<feature type="compositionally biased region" description="Basic residues" evidence="2">
    <location>
        <begin position="970"/>
        <end position="981"/>
    </location>
</feature>
<dbReference type="Proteomes" id="UP000054408">
    <property type="component" value="Unassembled WGS sequence"/>
</dbReference>
<feature type="compositionally biased region" description="Basic residues" evidence="2">
    <location>
        <begin position="949"/>
        <end position="958"/>
    </location>
</feature>
<feature type="transmembrane region" description="Helical" evidence="3">
    <location>
        <begin position="435"/>
        <end position="456"/>
    </location>
</feature>
<dbReference type="RefSeq" id="XP_013756172.1">
    <property type="nucleotide sequence ID" value="XM_013900718.1"/>
</dbReference>
<dbReference type="InterPro" id="IPR035976">
    <property type="entry name" value="Sushi/SCR/CCP_sf"/>
</dbReference>
<feature type="transmembrane region" description="Helical" evidence="3">
    <location>
        <begin position="560"/>
        <end position="577"/>
    </location>
</feature>
<reference evidence="5 6" key="1">
    <citation type="submission" date="2010-05" db="EMBL/GenBank/DDBJ databases">
        <title>The Genome Sequence of Thecamonas trahens ATCC 50062.</title>
        <authorList>
            <consortium name="The Broad Institute Genome Sequencing Platform"/>
            <person name="Russ C."/>
            <person name="Cuomo C."/>
            <person name="Shea T."/>
            <person name="Young S.K."/>
            <person name="Zeng Q."/>
            <person name="Koehrsen M."/>
            <person name="Haas B."/>
            <person name="Borodovsky M."/>
            <person name="Guigo R."/>
            <person name="Alvarado L."/>
            <person name="Berlin A."/>
            <person name="Bochicchio J."/>
            <person name="Borenstein D."/>
            <person name="Chapman S."/>
            <person name="Chen Z."/>
            <person name="Freedman E."/>
            <person name="Gellesch M."/>
            <person name="Goldberg J."/>
            <person name="Griggs A."/>
            <person name="Gujja S."/>
            <person name="Heilman E."/>
            <person name="Heiman D."/>
            <person name="Hepburn T."/>
            <person name="Howarth C."/>
            <person name="Jen D."/>
            <person name="Larson L."/>
            <person name="Mehta T."/>
            <person name="Park D."/>
            <person name="Pearson M."/>
            <person name="Roberts A."/>
            <person name="Saif S."/>
            <person name="Shenoy N."/>
            <person name="Sisk P."/>
            <person name="Stolte C."/>
            <person name="Sykes S."/>
            <person name="Thomson T."/>
            <person name="Walk T."/>
            <person name="White J."/>
            <person name="Yandava C."/>
            <person name="Burger G."/>
            <person name="Gray M.W."/>
            <person name="Holland P.W.H."/>
            <person name="King N."/>
            <person name="Lang F.B.F."/>
            <person name="Roger A.J."/>
            <person name="Ruiz-Trillo I."/>
            <person name="Lander E."/>
            <person name="Nusbaum C."/>
        </authorList>
    </citation>
    <scope>NUCLEOTIDE SEQUENCE [LARGE SCALE GENOMIC DNA]</scope>
    <source>
        <strain evidence="5 6">ATCC 50062</strain>
    </source>
</reference>
<dbReference type="InterPro" id="IPR000436">
    <property type="entry name" value="Sushi_SCR_CCP_dom"/>
</dbReference>
<dbReference type="SUPFAM" id="SSF57535">
    <property type="entry name" value="Complement control module/SCR domain"/>
    <property type="match status" value="1"/>
</dbReference>
<feature type="transmembrane region" description="Helical" evidence="3">
    <location>
        <begin position="694"/>
        <end position="711"/>
    </location>
</feature>
<dbReference type="CDD" id="cd00033">
    <property type="entry name" value="CCP"/>
    <property type="match status" value="1"/>
</dbReference>